<name>A0AAV9GAH5_9PEZI</name>
<evidence type="ECO:0000313" key="1">
    <source>
        <dbReference type="EMBL" id="KAK4445139.1"/>
    </source>
</evidence>
<dbReference type="EMBL" id="MU865968">
    <property type="protein sequence ID" value="KAK4445139.1"/>
    <property type="molecule type" value="Genomic_DNA"/>
</dbReference>
<reference evidence="1" key="1">
    <citation type="journal article" date="2023" name="Mol. Phylogenet. Evol.">
        <title>Genome-scale phylogeny and comparative genomics of the fungal order Sordariales.</title>
        <authorList>
            <person name="Hensen N."/>
            <person name="Bonometti L."/>
            <person name="Westerberg I."/>
            <person name="Brannstrom I.O."/>
            <person name="Guillou S."/>
            <person name="Cros-Aarteil S."/>
            <person name="Calhoun S."/>
            <person name="Haridas S."/>
            <person name="Kuo A."/>
            <person name="Mondo S."/>
            <person name="Pangilinan J."/>
            <person name="Riley R."/>
            <person name="LaButti K."/>
            <person name="Andreopoulos B."/>
            <person name="Lipzen A."/>
            <person name="Chen C."/>
            <person name="Yan M."/>
            <person name="Daum C."/>
            <person name="Ng V."/>
            <person name="Clum A."/>
            <person name="Steindorff A."/>
            <person name="Ohm R.A."/>
            <person name="Martin F."/>
            <person name="Silar P."/>
            <person name="Natvig D.O."/>
            <person name="Lalanne C."/>
            <person name="Gautier V."/>
            <person name="Ament-Velasquez S.L."/>
            <person name="Kruys A."/>
            <person name="Hutchinson M.I."/>
            <person name="Powell A.J."/>
            <person name="Barry K."/>
            <person name="Miller A.N."/>
            <person name="Grigoriev I.V."/>
            <person name="Debuchy R."/>
            <person name="Gladieux P."/>
            <person name="Hiltunen Thoren M."/>
            <person name="Johannesson H."/>
        </authorList>
    </citation>
    <scope>NUCLEOTIDE SEQUENCE</scope>
    <source>
        <strain evidence="1">PSN243</strain>
    </source>
</reference>
<dbReference type="Proteomes" id="UP001321760">
    <property type="component" value="Unassembled WGS sequence"/>
</dbReference>
<organism evidence="1 2">
    <name type="scientific">Podospora aff. communis PSN243</name>
    <dbReference type="NCBI Taxonomy" id="3040156"/>
    <lineage>
        <taxon>Eukaryota</taxon>
        <taxon>Fungi</taxon>
        <taxon>Dikarya</taxon>
        <taxon>Ascomycota</taxon>
        <taxon>Pezizomycotina</taxon>
        <taxon>Sordariomycetes</taxon>
        <taxon>Sordariomycetidae</taxon>
        <taxon>Sordariales</taxon>
        <taxon>Podosporaceae</taxon>
        <taxon>Podospora</taxon>
    </lineage>
</organism>
<sequence>MYGIVDSVFPLGLAICLISRGKAAFDIAVTHISPLHLPPNQNHHNQPLHPRPIPLSSPAPPTAILPTDLPIRPHPRIFPLAAHTDIIPLFDTHTLRVVATRIGTTPYLALRYNTNITSSFPYHETGFWSPLHDPDFSTRHEDLPLAVRHAIALTTKLGYRYIYLDSVCGNFCAGDVTDKIYPGAEYIIMAAAGRDAVDAGIQGVYQNSVREVRLKGERVREWELRPCFGNGISPPPMAREKMQKCGLWELGVLGMPRLVTKDVEEWVGEVEMRWGWGMLVLDQGLVGEGMRLGDERGREVVAVKIGASERGRRVQVPRKGGCLGGLAAVGRCLGTLVALKGSVNRGWWEKQGEAEEEERKPLLRCD</sequence>
<keyword evidence="2" id="KW-1185">Reference proteome</keyword>
<comment type="caution">
    <text evidence="1">The sequence shown here is derived from an EMBL/GenBank/DDBJ whole genome shotgun (WGS) entry which is preliminary data.</text>
</comment>
<evidence type="ECO:0008006" key="3">
    <source>
        <dbReference type="Google" id="ProtNLM"/>
    </source>
</evidence>
<proteinExistence type="predicted"/>
<gene>
    <name evidence="1" type="ORF">QBC34DRAFT_384544</name>
</gene>
<accession>A0AAV9GAH5</accession>
<protein>
    <recommendedName>
        <fullName evidence="3">Heterokaryon incompatibility domain-containing protein</fullName>
    </recommendedName>
</protein>
<dbReference type="AlphaFoldDB" id="A0AAV9GAH5"/>
<evidence type="ECO:0000313" key="2">
    <source>
        <dbReference type="Proteomes" id="UP001321760"/>
    </source>
</evidence>
<reference evidence="1" key="2">
    <citation type="submission" date="2023-05" db="EMBL/GenBank/DDBJ databases">
        <authorList>
            <consortium name="Lawrence Berkeley National Laboratory"/>
            <person name="Steindorff A."/>
            <person name="Hensen N."/>
            <person name="Bonometti L."/>
            <person name="Westerberg I."/>
            <person name="Brannstrom I.O."/>
            <person name="Guillou S."/>
            <person name="Cros-Aarteil S."/>
            <person name="Calhoun S."/>
            <person name="Haridas S."/>
            <person name="Kuo A."/>
            <person name="Mondo S."/>
            <person name="Pangilinan J."/>
            <person name="Riley R."/>
            <person name="Labutti K."/>
            <person name="Andreopoulos B."/>
            <person name="Lipzen A."/>
            <person name="Chen C."/>
            <person name="Yanf M."/>
            <person name="Daum C."/>
            <person name="Ng V."/>
            <person name="Clum A."/>
            <person name="Ohm R."/>
            <person name="Martin F."/>
            <person name="Silar P."/>
            <person name="Natvig D."/>
            <person name="Lalanne C."/>
            <person name="Gautier V."/>
            <person name="Ament-Velasquez S.L."/>
            <person name="Kruys A."/>
            <person name="Hutchinson M.I."/>
            <person name="Powell A.J."/>
            <person name="Barry K."/>
            <person name="Miller A.N."/>
            <person name="Grigoriev I.V."/>
            <person name="Debuchy R."/>
            <person name="Gladieux P."/>
            <person name="Thoren M.H."/>
            <person name="Johannesson H."/>
        </authorList>
    </citation>
    <scope>NUCLEOTIDE SEQUENCE</scope>
    <source>
        <strain evidence="1">PSN243</strain>
    </source>
</reference>